<dbReference type="Gene3D" id="3.30.470.20">
    <property type="entry name" value="ATP-grasp fold, B domain"/>
    <property type="match status" value="1"/>
</dbReference>
<dbReference type="EMBL" id="JAGGLB010000018">
    <property type="protein sequence ID" value="MBP1993275.1"/>
    <property type="molecule type" value="Genomic_DNA"/>
</dbReference>
<dbReference type="InterPro" id="IPR026838">
    <property type="entry name" value="YheC/D"/>
</dbReference>
<dbReference type="RefSeq" id="WP_209974998.1">
    <property type="nucleotide sequence ID" value="NZ_JAGGLB010000018.1"/>
</dbReference>
<gene>
    <name evidence="1" type="ORF">J2Z66_004896</name>
</gene>
<dbReference type="Pfam" id="PF14398">
    <property type="entry name" value="ATPgrasp_YheCD"/>
    <property type="match status" value="1"/>
</dbReference>
<evidence type="ECO:0000313" key="1">
    <source>
        <dbReference type="EMBL" id="MBP1993275.1"/>
    </source>
</evidence>
<evidence type="ECO:0000313" key="2">
    <source>
        <dbReference type="Proteomes" id="UP001519287"/>
    </source>
</evidence>
<sequence>MKQHDMPMPLLGIMVTERPQEPPFANSSSYQRLCELGLKTRIEVFVFSPNRIDWNRQEIIGNTYNAKEKKWQRKYYPLPELIYDRCFFSTKAAYLNYRIQVRKLRTLPAVRFLGHGLEGKWEVLQLLRQDSYFHPFLPETTLLSRTKDVLDWLGEKGELFLKPRGGSQGKGVLYLKKLQGEDVVQVKGRDSRNRPFEKKFLSDLLLRHWLRGFVGNRSYLLQSYLTLHTAANTAYDIRSMVQKNGRGEWQTTGMGVRCGQTGSITSNLHGGGTALEVMPFLTREFGAAKAEELLESLNELSTRIPPVLEAGHGRLAELGIDLGIDRSGRIWILEVNSKPGRSIFTRMVNEQAHQIAIESPLHYAEYLLHKFRRVT</sequence>
<dbReference type="SUPFAM" id="SSF56059">
    <property type="entry name" value="Glutathione synthetase ATP-binding domain-like"/>
    <property type="match status" value="1"/>
</dbReference>
<protein>
    <submittedName>
        <fullName evidence="1">Glutathione synthase/RimK-type ligase-like ATP-grasp enzyme</fullName>
    </submittedName>
</protein>
<accession>A0ABS4J0C7</accession>
<keyword evidence="2" id="KW-1185">Reference proteome</keyword>
<reference evidence="1 2" key="1">
    <citation type="submission" date="2021-03" db="EMBL/GenBank/DDBJ databases">
        <title>Genomic Encyclopedia of Type Strains, Phase IV (KMG-IV): sequencing the most valuable type-strain genomes for metagenomic binning, comparative biology and taxonomic classification.</title>
        <authorList>
            <person name="Goeker M."/>
        </authorList>
    </citation>
    <scope>NUCLEOTIDE SEQUENCE [LARGE SCALE GENOMIC DNA]</scope>
    <source>
        <strain evidence="1 2">DSM 26048</strain>
    </source>
</reference>
<organism evidence="1 2">
    <name type="scientific">Paenibacillus eucommiae</name>
    <dbReference type="NCBI Taxonomy" id="1355755"/>
    <lineage>
        <taxon>Bacteria</taxon>
        <taxon>Bacillati</taxon>
        <taxon>Bacillota</taxon>
        <taxon>Bacilli</taxon>
        <taxon>Bacillales</taxon>
        <taxon>Paenibacillaceae</taxon>
        <taxon>Paenibacillus</taxon>
    </lineage>
</organism>
<proteinExistence type="predicted"/>
<comment type="caution">
    <text evidence="1">The sequence shown here is derived from an EMBL/GenBank/DDBJ whole genome shotgun (WGS) entry which is preliminary data.</text>
</comment>
<name>A0ABS4J0C7_9BACL</name>
<dbReference type="Proteomes" id="UP001519287">
    <property type="component" value="Unassembled WGS sequence"/>
</dbReference>